<dbReference type="Proteomes" id="UP000829291">
    <property type="component" value="Chromosome 6"/>
</dbReference>
<feature type="compositionally biased region" description="Polar residues" evidence="13">
    <location>
        <begin position="1536"/>
        <end position="1556"/>
    </location>
</feature>
<feature type="compositionally biased region" description="Basic and acidic residues" evidence="13">
    <location>
        <begin position="1557"/>
        <end position="1566"/>
    </location>
</feature>
<feature type="domain" description="YLPM1-like spectrin repeat" evidence="14">
    <location>
        <begin position="213"/>
        <end position="287"/>
    </location>
</feature>
<feature type="compositionally biased region" description="Basic and acidic residues" evidence="13">
    <location>
        <begin position="1716"/>
        <end position="1732"/>
    </location>
</feature>
<evidence type="ECO:0000256" key="12">
    <source>
        <dbReference type="ARBA" id="ARBA00083294"/>
    </source>
</evidence>
<evidence type="ECO:0000256" key="1">
    <source>
        <dbReference type="ARBA" id="ARBA00004324"/>
    </source>
</evidence>
<feature type="compositionally biased region" description="Pro residues" evidence="13">
    <location>
        <begin position="172"/>
        <end position="187"/>
    </location>
</feature>
<dbReference type="GO" id="GO:0016607">
    <property type="term" value="C:nuclear speck"/>
    <property type="evidence" value="ECO:0007669"/>
    <property type="project" value="UniProtKB-SubCell"/>
</dbReference>
<feature type="compositionally biased region" description="Basic and acidic residues" evidence="13">
    <location>
        <begin position="1120"/>
        <end position="1129"/>
    </location>
</feature>
<feature type="compositionally biased region" description="Basic and acidic residues" evidence="13">
    <location>
        <begin position="1027"/>
        <end position="1041"/>
    </location>
</feature>
<feature type="compositionally biased region" description="Basic and acidic residues" evidence="13">
    <location>
        <begin position="772"/>
        <end position="801"/>
    </location>
</feature>
<feature type="compositionally biased region" description="Polar residues" evidence="13">
    <location>
        <begin position="334"/>
        <end position="351"/>
    </location>
</feature>
<feature type="region of interest" description="Disordered" evidence="13">
    <location>
        <begin position="1087"/>
        <end position="1516"/>
    </location>
</feature>
<feature type="compositionally biased region" description="Polar residues" evidence="13">
    <location>
        <begin position="517"/>
        <end position="528"/>
    </location>
</feature>
<keyword evidence="5" id="KW-0832">Ubl conjugation</keyword>
<evidence type="ECO:0000256" key="2">
    <source>
        <dbReference type="ARBA" id="ARBA00022481"/>
    </source>
</evidence>
<feature type="region of interest" description="Disordered" evidence="13">
    <location>
        <begin position="2230"/>
        <end position="2264"/>
    </location>
</feature>
<keyword evidence="6" id="KW-0805">Transcription regulation</keyword>
<comment type="function">
    <text evidence="9">Plays a role in the reduction of telomerase activity during differentiation of embryonic stem cells by binding to the core promoter of TERT and controlling its down-regulation.</text>
</comment>
<dbReference type="OrthoDB" id="513595at2759"/>
<evidence type="ECO:0000313" key="15">
    <source>
        <dbReference type="Proteomes" id="UP000829291"/>
    </source>
</evidence>
<feature type="compositionally biased region" description="Basic and acidic residues" evidence="13">
    <location>
        <begin position="464"/>
        <end position="473"/>
    </location>
</feature>
<feature type="compositionally biased region" description="Basic and acidic residues" evidence="13">
    <location>
        <begin position="506"/>
        <end position="516"/>
    </location>
</feature>
<feature type="compositionally biased region" description="Gly residues" evidence="13">
    <location>
        <begin position="1460"/>
        <end position="1474"/>
    </location>
</feature>
<dbReference type="InterPro" id="IPR058903">
    <property type="entry name" value="Spectrin_YLPM1-like"/>
</dbReference>
<organism evidence="16">
    <name type="scientific">Neodiprion lecontei</name>
    <name type="common">Redheaded pine sawfly</name>
    <dbReference type="NCBI Taxonomy" id="441921"/>
    <lineage>
        <taxon>Eukaryota</taxon>
        <taxon>Metazoa</taxon>
        <taxon>Ecdysozoa</taxon>
        <taxon>Arthropoda</taxon>
        <taxon>Hexapoda</taxon>
        <taxon>Insecta</taxon>
        <taxon>Pterygota</taxon>
        <taxon>Neoptera</taxon>
        <taxon>Endopterygota</taxon>
        <taxon>Hymenoptera</taxon>
        <taxon>Tenthredinoidea</taxon>
        <taxon>Diprionidae</taxon>
        <taxon>Diprioninae</taxon>
        <taxon>Neodiprion</taxon>
    </lineage>
</organism>
<feature type="compositionally biased region" description="Basic and acidic residues" evidence="13">
    <location>
        <begin position="612"/>
        <end position="626"/>
    </location>
</feature>
<dbReference type="FunFam" id="3.40.50.300:FF:000399">
    <property type="entry name" value="YLP motif containing 1"/>
    <property type="match status" value="1"/>
</dbReference>
<feature type="compositionally biased region" description="Pro residues" evidence="13">
    <location>
        <begin position="106"/>
        <end position="117"/>
    </location>
</feature>
<feature type="compositionally biased region" description="Polar residues" evidence="13">
    <location>
        <begin position="154"/>
        <end position="170"/>
    </location>
</feature>
<sequence>MQNWNQWQMPAGAISAPMPPTPAGFTAPGADPMAMMQSYMQYYNQPAPSGYTAEQWAAAQQQNWTQWQQWQQQFQQWQAQYGEKYQETMKQLSAQGLTLPNVTQAPPLPSSQPLPPLPKEEHAKPPLPPDNNKPFQYANMPPPHQNNLPLFPAKTQNSDYSAMNTTNYSQAPPLPPGQPPPPLPNPQEPQGVNLSGEKRAINTSDDFGSAKKTKLEDEELTEAEKTFDAQFKQWEEQFNKWKQQNANHPDKTQYKQYEAKWTSWREKLIERREQMRKKREQQKLTSKVDSEKTKNIPGGDKILNILSSSENQGLINNLLGIGKTLGLTGKQDAENSSKLPGNTRTVVPSTQQHAISQPLAMIAPTMTSNMTHAAWAAQQWAAQYNANITAPSYSGFQFLPGIAGPPIAGQSTQVPQLPQVSQGVGNDFSLPPPNLGNSSVNFSQPPPGFGANDSRQMLDSGMKQNDRNIHDRPPLLFDPSGDKKDSFEGNEQFSQSTDNFQSVTNRTDEKGDRFTMTDRTTLGSQFSIRNKPYDRDTQKSEFGMSNRLGGNQFGSDNERYNQPADRFGTTRPGSDFSTNDHSGPGNQRRQENDCFGNSEDRDSGKNRFSITQERDSGINRFARDNDTFAPNSDRFSRHDRIGPGVNRSGHDDSNFGLGSDRFGSSNDRFGLDIDRFSAKNDRFGSDVDRFSSNNDRFGSSSLGDQFRALSKDRFGTGLDRFSSGNSLRGSSNDRLSLGNERFESGSNRFNDRDNFNKNSTFGRDNLGPGNERFNRNDRLDISDPFDSKDLSYVNDNRRDSFGDNSRGSNKNVRPFEASDNITPELRKLMEKRRAAMDVFKPRDDVFNPVRQNSLGSLSESFKKITGELPYTSRNLGDMGTKNLGLGHRGSENLMSRGPGDFGPRSIGTLHSNNNFGPQSSRGIEFGTFGSSSLDKLKPREEFAPSRNEFGPPRNEFAPPKAEFSLPRNEFAPSRNEFGPPRNEFGISGNEFGPPRSQGKFGPRGQEDLERGTRNDETADDQSVNLGSKDKENFDHRDKGRASNEQAELICRLNTSEQGNNTLEKDKILQLEPPCNILPLEKPPWLDTQFSEQNLNDNVNGGTNNNSASQNSGLVTNSERSNNEDVEKAAKSPSKNIDQESDNKDQDQSKGDTDKPMMALDEVNTDGKDRNALPFMGENDPKPEDLNMEPPPELPNLGPLTETPNMPAFRSSETNRDSSANSSGPIPPPLIPPRGPNPLFFDGPGSSSGPFRPGGPNIDQFGPRGPNVNRFEFRAPIDRQFGPRGLPFGLRGSSDTQFRPRGPNDILFGPRGSNNIHFGPRGPNDAQFGPRGPNDTQFGARGPNDTQFGPRGPNDAQFGPRGPNDAVFGSRGPNDTQFGPRGPNDAQFGPRGLNDTQFGPRNLNEGPFGPKGLGDSQFRSRASEQFGSKGIHDNQFNASNQRGPNDSLLGGRLTTEQFGPIGRGFSGPRGPGGGPFSQRPMNPPFAMSRDSNDGQFRPRGPNEGSFGLRGSNVGQRPAIPSLLGLQFDKQPKFDLPNASSNIPNQSSKGFESSSINMDESKTVDRRISGIGESDPTVRITMDQRPKFGPGVVLPQSRPTGLDHRTPFAQGVMERRSSFEKDIPGDGGQSLPFTQGGQMNNELRSLIRHGGSSLNPLHSQEGPEQRPFIQGGLRGLEKIPGVQGGSSNFDQRMEDNVLEQRPPFVLDGQGSSDSNMTRGREQKLGFDPTLRENKNNSQFDSGFRDRLSDHDDRRRPPHGSGIDEFRVGKQFNYNHGGSAVNKMITEIIPEKVIDYGHLTKAVVHEYITPVETFDYGHGNLKPVVPEHEIIPRKDFQHWEETEQSLKEYDERLRLYAREHEWKGRGNLRDDFKFDKPHLRERNWSRPDRRSFECDDRRPSDRDLRARRDRDNREERKERDHERDKDRGREDRDRDDRDRDDRDREYGRNVDREDRSSKDGSDRRDKNRDTSDRNDRMKVEQNKECNRDDDRSKGNVSHPEHQSKSNANTSQETSTSEAKNDSAETTSTKMELPRMPNYTMVDDILFQPGRQTRPPKIVIILRGPPGSGKSFVAKLIKDKEVEQGGSAPRILSLDDYFLVEKEKETKDDNGKKVVAKEMVYEYEEAMEPSYLTSLVKAFKKNITDGYFNFIILDCINEKISDYEEMWSFAKTKGFQVYVCEMEMDVHICLKRNIHNRTEDEINKIVDYFEPTPNHHLKLDVNGMLQEEAIDEVHMEDSHPSPEDTTQANDDSQDSQDEQVGISKWEQMDADNKLDRLDGLAKKKNENRLQTMEDFLQVPDYYNMEDTSGKKRVRWADLEERKEQEKLRAVGFVVGHTNWDRMMDPTKGQSALTRTKYI</sequence>
<dbReference type="GO" id="GO:0032204">
    <property type="term" value="P:regulation of telomere maintenance"/>
    <property type="evidence" value="ECO:0007669"/>
    <property type="project" value="TreeGrafter"/>
</dbReference>
<accession>A0A6J0B9B2</accession>
<keyword evidence="3" id="KW-0678">Repressor</keyword>
<evidence type="ECO:0000256" key="8">
    <source>
        <dbReference type="ARBA" id="ARBA00023242"/>
    </source>
</evidence>
<feature type="compositionally biased region" description="Basic and acidic residues" evidence="13">
    <location>
        <begin position="588"/>
        <end position="605"/>
    </location>
</feature>
<keyword evidence="15" id="KW-1185">Reference proteome</keyword>
<evidence type="ECO:0000256" key="11">
    <source>
        <dbReference type="ARBA" id="ARBA00068971"/>
    </source>
</evidence>
<reference evidence="16" key="1">
    <citation type="submission" date="2025-08" db="UniProtKB">
        <authorList>
            <consortium name="RefSeq"/>
        </authorList>
    </citation>
    <scope>IDENTIFICATION</scope>
    <source>
        <tissue evidence="16">Thorax and Abdomen</tissue>
    </source>
</reference>
<gene>
    <name evidence="16" type="primary">LOC107218255</name>
</gene>
<evidence type="ECO:0000256" key="9">
    <source>
        <dbReference type="ARBA" id="ARBA00058677"/>
    </source>
</evidence>
<dbReference type="GeneID" id="107218255"/>
<feature type="region of interest" description="Disordered" evidence="13">
    <location>
        <begin position="332"/>
        <end position="351"/>
    </location>
</feature>
<dbReference type="Pfam" id="PF26583">
    <property type="entry name" value="Spectrin_YLPM1"/>
    <property type="match status" value="1"/>
</dbReference>
<feature type="compositionally biased region" description="Polar residues" evidence="13">
    <location>
        <begin position="2001"/>
        <end position="2026"/>
    </location>
</feature>
<proteinExistence type="predicted"/>
<dbReference type="InterPro" id="IPR026314">
    <property type="entry name" value="YLP_motif_con_p1"/>
</dbReference>
<feature type="compositionally biased region" description="Polar residues" evidence="13">
    <location>
        <begin position="908"/>
        <end position="921"/>
    </location>
</feature>
<feature type="region of interest" description="Disordered" evidence="13">
    <location>
        <begin position="100"/>
        <end position="194"/>
    </location>
</feature>
<feature type="compositionally biased region" description="Polar residues" evidence="13">
    <location>
        <begin position="1106"/>
        <end position="1119"/>
    </location>
</feature>
<dbReference type="Gene3D" id="3.40.50.300">
    <property type="entry name" value="P-loop containing nucleotide triphosphate hydrolases"/>
    <property type="match status" value="1"/>
</dbReference>
<feature type="region of interest" description="Disordered" evidence="13">
    <location>
        <begin position="441"/>
        <end position="657"/>
    </location>
</feature>
<evidence type="ECO:0000313" key="16">
    <source>
        <dbReference type="RefSeq" id="XP_015511565.1"/>
    </source>
</evidence>
<feature type="compositionally biased region" description="Basic and acidic residues" evidence="13">
    <location>
        <begin position="1905"/>
        <end position="2000"/>
    </location>
</feature>
<feature type="region of interest" description="Disordered" evidence="13">
    <location>
        <begin position="1905"/>
        <end position="2031"/>
    </location>
</feature>
<evidence type="ECO:0000256" key="7">
    <source>
        <dbReference type="ARBA" id="ARBA00023163"/>
    </source>
</evidence>
<feature type="compositionally biased region" description="Basic and acidic residues" evidence="13">
    <location>
        <begin position="1004"/>
        <end position="1016"/>
    </location>
</feature>
<evidence type="ECO:0000256" key="6">
    <source>
        <dbReference type="ARBA" id="ARBA00023015"/>
    </source>
</evidence>
<feature type="compositionally biased region" description="Polar residues" evidence="13">
    <location>
        <begin position="489"/>
        <end position="505"/>
    </location>
</feature>
<feature type="compositionally biased region" description="Polar residues" evidence="13">
    <location>
        <begin position="1416"/>
        <end position="1425"/>
    </location>
</feature>
<keyword evidence="4" id="KW-1017">Isopeptide bond</keyword>
<feature type="compositionally biased region" description="Basic and acidic residues" evidence="13">
    <location>
        <begin position="1740"/>
        <end position="1752"/>
    </location>
</feature>
<dbReference type="PANTHER" id="PTHR13413:SF0">
    <property type="entry name" value="YLP MOTIF-CONTAINING PROTEIN 1"/>
    <property type="match status" value="1"/>
</dbReference>
<feature type="compositionally biased region" description="Pro residues" evidence="13">
    <location>
        <begin position="1224"/>
        <end position="1235"/>
    </location>
</feature>
<dbReference type="InterPro" id="IPR027417">
    <property type="entry name" value="P-loop_NTPase"/>
</dbReference>
<keyword evidence="7" id="KW-0804">Transcription</keyword>
<feature type="compositionally biased region" description="Basic and acidic residues" evidence="13">
    <location>
        <begin position="1136"/>
        <end position="1154"/>
    </location>
</feature>
<protein>
    <recommendedName>
        <fullName evidence="11">YLP motif-containing protein 1</fullName>
    </recommendedName>
    <alternativeName>
        <fullName evidence="12">Nuclear protein ZAP3</fullName>
    </alternativeName>
</protein>
<feature type="compositionally biased region" description="Low complexity" evidence="13">
    <location>
        <begin position="1093"/>
        <end position="1105"/>
    </location>
</feature>
<feature type="compositionally biased region" description="Polar residues" evidence="13">
    <location>
        <begin position="1433"/>
        <end position="1443"/>
    </location>
</feature>
<feature type="region of interest" description="Disordered" evidence="13">
    <location>
        <begin position="1"/>
        <end position="25"/>
    </location>
</feature>
<feature type="region of interest" description="Disordered" evidence="13">
    <location>
        <begin position="746"/>
        <end position="818"/>
    </location>
</feature>
<name>A0A6J0B9B2_NEOLC</name>
<feature type="compositionally biased region" description="Basic and acidic residues" evidence="13">
    <location>
        <begin position="934"/>
        <end position="943"/>
    </location>
</feature>
<dbReference type="InParanoid" id="A0A6J0B9B2"/>
<feature type="region of interest" description="Disordered" evidence="13">
    <location>
        <begin position="200"/>
        <end position="219"/>
    </location>
</feature>
<comment type="subcellular location">
    <subcellularLocation>
        <location evidence="1">Nucleus speckle</location>
    </subcellularLocation>
</comment>
<evidence type="ECO:0000259" key="14">
    <source>
        <dbReference type="Pfam" id="PF26583"/>
    </source>
</evidence>
<evidence type="ECO:0000256" key="5">
    <source>
        <dbReference type="ARBA" id="ARBA00022843"/>
    </source>
</evidence>
<comment type="subunit">
    <text evidence="10">Interacts with PPP1CA and NCOA5. Forms a complex with ILF2, ILF3, KHDRBS1, RBMX, NCOA5 and PPP1CA.</text>
</comment>
<feature type="region of interest" description="Disordered" evidence="13">
    <location>
        <begin position="276"/>
        <end position="295"/>
    </location>
</feature>
<feature type="compositionally biased region" description="Polar residues" evidence="13">
    <location>
        <begin position="802"/>
        <end position="811"/>
    </location>
</feature>
<evidence type="ECO:0000256" key="3">
    <source>
        <dbReference type="ARBA" id="ARBA00022491"/>
    </source>
</evidence>
<feature type="region of interest" description="Disordered" evidence="13">
    <location>
        <begin position="908"/>
        <end position="1044"/>
    </location>
</feature>
<feature type="compositionally biased region" description="Low complexity" evidence="13">
    <location>
        <begin position="1236"/>
        <end position="1255"/>
    </location>
</feature>
<dbReference type="SUPFAM" id="SSF52540">
    <property type="entry name" value="P-loop containing nucleoside triphosphate hydrolases"/>
    <property type="match status" value="1"/>
</dbReference>
<feature type="region of interest" description="Disordered" evidence="13">
    <location>
        <begin position="1701"/>
        <end position="1762"/>
    </location>
</feature>
<evidence type="ECO:0000256" key="10">
    <source>
        <dbReference type="ARBA" id="ARBA00065932"/>
    </source>
</evidence>
<dbReference type="KEGG" id="nlo:107218255"/>
<dbReference type="PANTHER" id="PTHR13413">
    <property type="entry name" value="YLP MOTIF CONTAINING PROTEIN NUCLEAR PROTEIN ZAP"/>
    <property type="match status" value="1"/>
</dbReference>
<keyword evidence="8" id="KW-0539">Nucleus</keyword>
<dbReference type="RefSeq" id="XP_015511565.1">
    <property type="nucleotide sequence ID" value="XM_015656079.2"/>
</dbReference>
<feature type="compositionally biased region" description="Low complexity" evidence="13">
    <location>
        <begin position="1194"/>
        <end position="1204"/>
    </location>
</feature>
<keyword evidence="2" id="KW-0488">Methylation</keyword>
<feature type="region of interest" description="Disordered" evidence="13">
    <location>
        <begin position="1530"/>
        <end position="1605"/>
    </location>
</feature>
<evidence type="ECO:0000256" key="4">
    <source>
        <dbReference type="ARBA" id="ARBA00022499"/>
    </source>
</evidence>
<feature type="compositionally biased region" description="Polar residues" evidence="13">
    <location>
        <begin position="571"/>
        <end position="587"/>
    </location>
</feature>
<evidence type="ECO:0000256" key="13">
    <source>
        <dbReference type="SAM" id="MobiDB-lite"/>
    </source>
</evidence>